<dbReference type="PANTHER" id="PTHR42837">
    <property type="entry name" value="REGULATOR OF SIGMA-E PROTEASE RSEP"/>
    <property type="match status" value="1"/>
</dbReference>
<keyword evidence="2" id="KW-1133">Transmembrane helix</keyword>
<dbReference type="AlphaFoldDB" id="A0A1F7JHR0"/>
<sequence>MNKKDKEIKRPKLLTFIIILTILGGIIGIIRSVPIFSLYNAVKQGGITVSDKVTIQQVQSNTPAFESKLQKGDVILSVDGKIITDSSEFVEISDANQGKQITILISRNGRNQTIKLTPRVDHPANEGRIGIVLSNSSIEKKSLYKLVPLVIIRAYSGREERYSLFFGSQVYQDKELHRLKSLIFGIIWIIIGVALWNWKKWAIYICVISTAFSVLSSIPYLVNPANYQPYQSQSIFLAVYVAKANIPNIFDTIFVILELLIDLTFTFYIFRKRNLFK</sequence>
<protein>
    <recommendedName>
        <fullName evidence="3">PDZ domain-containing protein</fullName>
    </recommendedName>
</protein>
<accession>A0A1F7JHR0</accession>
<dbReference type="InterPro" id="IPR004387">
    <property type="entry name" value="Pept_M50_Zn"/>
</dbReference>
<feature type="transmembrane region" description="Helical" evidence="2">
    <location>
        <begin position="249"/>
        <end position="270"/>
    </location>
</feature>
<evidence type="ECO:0000313" key="4">
    <source>
        <dbReference type="EMBL" id="OGK55138.1"/>
    </source>
</evidence>
<dbReference type="PROSITE" id="PS50106">
    <property type="entry name" value="PDZ"/>
    <property type="match status" value="1"/>
</dbReference>
<dbReference type="SUPFAM" id="SSF50156">
    <property type="entry name" value="PDZ domain-like"/>
    <property type="match status" value="1"/>
</dbReference>
<dbReference type="InterPro" id="IPR001478">
    <property type="entry name" value="PDZ"/>
</dbReference>
<dbReference type="SMART" id="SM00228">
    <property type="entry name" value="PDZ"/>
    <property type="match status" value="1"/>
</dbReference>
<comment type="cofactor">
    <cofactor evidence="1">
        <name>Zn(2+)</name>
        <dbReference type="ChEBI" id="CHEBI:29105"/>
    </cofactor>
</comment>
<dbReference type="Gene3D" id="2.30.42.10">
    <property type="match status" value="1"/>
</dbReference>
<keyword evidence="2" id="KW-0812">Transmembrane</keyword>
<feature type="transmembrane region" description="Helical" evidence="2">
    <location>
        <begin position="179"/>
        <end position="196"/>
    </location>
</feature>
<dbReference type="GO" id="GO:0006508">
    <property type="term" value="P:proteolysis"/>
    <property type="evidence" value="ECO:0007669"/>
    <property type="project" value="InterPro"/>
</dbReference>
<dbReference type="InterPro" id="IPR036034">
    <property type="entry name" value="PDZ_sf"/>
</dbReference>
<dbReference type="Proteomes" id="UP000177418">
    <property type="component" value="Unassembled WGS sequence"/>
</dbReference>
<dbReference type="PANTHER" id="PTHR42837:SF2">
    <property type="entry name" value="MEMBRANE METALLOPROTEASE ARASP2, CHLOROPLASTIC-RELATED"/>
    <property type="match status" value="1"/>
</dbReference>
<dbReference type="GO" id="GO:0004222">
    <property type="term" value="F:metalloendopeptidase activity"/>
    <property type="evidence" value="ECO:0007669"/>
    <property type="project" value="InterPro"/>
</dbReference>
<dbReference type="Pfam" id="PF13180">
    <property type="entry name" value="PDZ_2"/>
    <property type="match status" value="1"/>
</dbReference>
<gene>
    <name evidence="4" type="ORF">A3H78_04110</name>
</gene>
<dbReference type="GO" id="GO:0016020">
    <property type="term" value="C:membrane"/>
    <property type="evidence" value="ECO:0007669"/>
    <property type="project" value="InterPro"/>
</dbReference>
<proteinExistence type="predicted"/>
<reference evidence="4 5" key="1">
    <citation type="journal article" date="2016" name="Nat. Commun.">
        <title>Thousands of microbial genomes shed light on interconnected biogeochemical processes in an aquifer system.</title>
        <authorList>
            <person name="Anantharaman K."/>
            <person name="Brown C.T."/>
            <person name="Hug L.A."/>
            <person name="Sharon I."/>
            <person name="Castelle C.J."/>
            <person name="Probst A.J."/>
            <person name="Thomas B.C."/>
            <person name="Singh A."/>
            <person name="Wilkins M.J."/>
            <person name="Karaoz U."/>
            <person name="Brodie E.L."/>
            <person name="Williams K.H."/>
            <person name="Hubbard S.S."/>
            <person name="Banfield J.F."/>
        </authorList>
    </citation>
    <scope>NUCLEOTIDE SEQUENCE [LARGE SCALE GENOMIC DNA]</scope>
</reference>
<evidence type="ECO:0000259" key="3">
    <source>
        <dbReference type="PROSITE" id="PS50106"/>
    </source>
</evidence>
<feature type="transmembrane region" description="Helical" evidence="2">
    <location>
        <begin position="12"/>
        <end position="30"/>
    </location>
</feature>
<dbReference type="CDD" id="cd23081">
    <property type="entry name" value="cpPDZ_EcRseP-like"/>
    <property type="match status" value="1"/>
</dbReference>
<dbReference type="EMBL" id="MGAV01000011">
    <property type="protein sequence ID" value="OGK55138.1"/>
    <property type="molecule type" value="Genomic_DNA"/>
</dbReference>
<evidence type="ECO:0000256" key="2">
    <source>
        <dbReference type="SAM" id="Phobius"/>
    </source>
</evidence>
<feature type="transmembrane region" description="Helical" evidence="2">
    <location>
        <begin position="201"/>
        <end position="222"/>
    </location>
</feature>
<feature type="domain" description="PDZ" evidence="3">
    <location>
        <begin position="46"/>
        <end position="109"/>
    </location>
</feature>
<keyword evidence="2" id="KW-0472">Membrane</keyword>
<evidence type="ECO:0000313" key="5">
    <source>
        <dbReference type="Proteomes" id="UP000177418"/>
    </source>
</evidence>
<organism evidence="4 5">
    <name type="scientific">Candidatus Roizmanbacteria bacterium RIFCSPLOWO2_02_FULL_36_11</name>
    <dbReference type="NCBI Taxonomy" id="1802071"/>
    <lineage>
        <taxon>Bacteria</taxon>
        <taxon>Candidatus Roizmaniibacteriota</taxon>
    </lineage>
</organism>
<comment type="caution">
    <text evidence="4">The sequence shown here is derived from an EMBL/GenBank/DDBJ whole genome shotgun (WGS) entry which is preliminary data.</text>
</comment>
<evidence type="ECO:0000256" key="1">
    <source>
        <dbReference type="ARBA" id="ARBA00001947"/>
    </source>
</evidence>
<name>A0A1F7JHR0_9BACT</name>